<protein>
    <submittedName>
        <fullName evidence="4">Glycosyltransferase involved in cell wall biosynthesis</fullName>
    </submittedName>
</protein>
<proteinExistence type="predicted"/>
<dbReference type="Gene3D" id="3.40.50.2000">
    <property type="entry name" value="Glycogen Phosphorylase B"/>
    <property type="match status" value="2"/>
</dbReference>
<dbReference type="Pfam" id="PF13439">
    <property type="entry name" value="Glyco_transf_4"/>
    <property type="match status" value="1"/>
</dbReference>
<dbReference type="Proteomes" id="UP000245523">
    <property type="component" value="Unassembled WGS sequence"/>
</dbReference>
<dbReference type="SUPFAM" id="SSF53756">
    <property type="entry name" value="UDP-Glycosyltransferase/glycogen phosphorylase"/>
    <property type="match status" value="1"/>
</dbReference>
<keyword evidence="1" id="KW-0808">Transferase</keyword>
<evidence type="ECO:0000313" key="5">
    <source>
        <dbReference type="Proteomes" id="UP000245523"/>
    </source>
</evidence>
<name>A0ABX5LI79_9BACT</name>
<dbReference type="CDD" id="cd03809">
    <property type="entry name" value="GT4_MtfB-like"/>
    <property type="match status" value="1"/>
</dbReference>
<dbReference type="Pfam" id="PF00534">
    <property type="entry name" value="Glycos_transf_1"/>
    <property type="match status" value="1"/>
</dbReference>
<dbReference type="InterPro" id="IPR028098">
    <property type="entry name" value="Glyco_trans_4-like_N"/>
</dbReference>
<evidence type="ECO:0000259" key="2">
    <source>
        <dbReference type="Pfam" id="PF00534"/>
    </source>
</evidence>
<keyword evidence="5" id="KW-1185">Reference proteome</keyword>
<dbReference type="RefSeq" id="WP_109587868.1">
    <property type="nucleotide sequence ID" value="NZ_JAXEIU010000052.1"/>
</dbReference>
<feature type="domain" description="Glycosyl transferase family 1" evidence="2">
    <location>
        <begin position="178"/>
        <end position="338"/>
    </location>
</feature>
<dbReference type="PANTHER" id="PTHR46401:SF2">
    <property type="entry name" value="GLYCOSYLTRANSFERASE WBBK-RELATED"/>
    <property type="match status" value="1"/>
</dbReference>
<sequence length="359" mass="40855">MKIAVDARMITRSGIGTCIREWIPRVKYSIVLGKEEDLRDYKNSFESLVPFDCGIYGYKEQLKFPYRKLKKQKPDVLHIPHCNVPLFYRGKMIVTIHDLTHLIYPQFLPFRAVLWYFKFIFRFATWRANRILTDSESTKRDIIRFFHTPEEKITVVPLGVGSEFVKKSAADLEYLYEKFSIPRNKKLLIYVGNLLPHKNLSTLQEALAQMPARENCRLILVGKAFDGRTRANREAELGISNLTIHAGVVNQEDLANLYNLADLFVLPSLYEGFGLPVLEAMACGTPVACSNTSSLPEVGGNFAHYFNPTNATEMAAVIQSALNCKAEESEKLIAHAQEFNWEKSSQKIIEIAKQVAEEA</sequence>
<accession>A0ABX5LI79</accession>
<dbReference type="InterPro" id="IPR001296">
    <property type="entry name" value="Glyco_trans_1"/>
</dbReference>
<feature type="domain" description="Glycosyltransferase subfamily 4-like N-terminal" evidence="3">
    <location>
        <begin position="66"/>
        <end position="160"/>
    </location>
</feature>
<dbReference type="PANTHER" id="PTHR46401">
    <property type="entry name" value="GLYCOSYLTRANSFERASE WBBK-RELATED"/>
    <property type="match status" value="1"/>
</dbReference>
<reference evidence="4 5" key="1">
    <citation type="submission" date="2018-05" db="EMBL/GenBank/DDBJ databases">
        <title>Animal gut microbial communities from fecal samples from Wisconsin, USA.</title>
        <authorList>
            <person name="Neumann A."/>
        </authorList>
    </citation>
    <scope>NUCLEOTIDE SEQUENCE [LARGE SCALE GENOMIC DNA]</scope>
    <source>
        <strain evidence="4 5">UWS4</strain>
    </source>
</reference>
<dbReference type="EMBL" id="QGHD01000043">
    <property type="protein sequence ID" value="PWK88463.1"/>
    <property type="molecule type" value="Genomic_DNA"/>
</dbReference>
<gene>
    <name evidence="4" type="ORF">B0H50_1433</name>
</gene>
<organism evidence="4 5">
    <name type="scientific">Hallerella porci</name>
    <dbReference type="NCBI Taxonomy" id="1945871"/>
    <lineage>
        <taxon>Bacteria</taxon>
        <taxon>Pseudomonadati</taxon>
        <taxon>Fibrobacterota</taxon>
        <taxon>Fibrobacteria</taxon>
        <taxon>Fibrobacterales</taxon>
        <taxon>Fibrobacteraceae</taxon>
        <taxon>Hallerella</taxon>
    </lineage>
</organism>
<evidence type="ECO:0000313" key="4">
    <source>
        <dbReference type="EMBL" id="PWK88463.1"/>
    </source>
</evidence>
<evidence type="ECO:0000259" key="3">
    <source>
        <dbReference type="Pfam" id="PF13439"/>
    </source>
</evidence>
<comment type="caution">
    <text evidence="4">The sequence shown here is derived from an EMBL/GenBank/DDBJ whole genome shotgun (WGS) entry which is preliminary data.</text>
</comment>
<evidence type="ECO:0000256" key="1">
    <source>
        <dbReference type="ARBA" id="ARBA00022679"/>
    </source>
</evidence>